<feature type="transmembrane region" description="Helical" evidence="7">
    <location>
        <begin position="181"/>
        <end position="199"/>
    </location>
</feature>
<comment type="subcellular location">
    <subcellularLocation>
        <location evidence="1">Cell membrane</location>
        <topology evidence="1">Multi-pass membrane protein</topology>
    </subcellularLocation>
</comment>
<proteinExistence type="inferred from homology"/>
<evidence type="ECO:0000256" key="6">
    <source>
        <dbReference type="ARBA" id="ARBA00023136"/>
    </source>
</evidence>
<evidence type="ECO:0000256" key="4">
    <source>
        <dbReference type="ARBA" id="ARBA00022692"/>
    </source>
</evidence>
<reference evidence="10 11" key="1">
    <citation type="submission" date="2022-06" db="EMBL/GenBank/DDBJ databases">
        <title>Endosaccharibacter gen. nov., sp. nov., endophytic bacteria isolated from sugarcane.</title>
        <authorList>
            <person name="Pitiwittayakul N."/>
            <person name="Yukphan P."/>
            <person name="Charoenyingcharoen P."/>
            <person name="Tanasupawat S."/>
        </authorList>
    </citation>
    <scope>NUCLEOTIDE SEQUENCE [LARGE SCALE GENOMIC DNA]</scope>
    <source>
        <strain evidence="10 11">KSS8</strain>
    </source>
</reference>
<sequence length="257" mass="27206">MSPRLRRLLFLACCALVLPAVLHVAAHMPRFGDHSMPYGDLINAVALAERHTTNMVSAINFDYRGFDTLGEEMMLLCAVGGATVLLRGSRGETESEPQRVPGRPIIARADSTVLASRLFGAVVILFGLYVVLHAMTTPGGGFQGGAIIASGLLCVFLGEGYPGWRRVAPSELFDALEGGGAALYALCGFASLVMGLPFLQNMLPFGQKGDLFSGGLMQFENAGVGAAVTGGFVILLIEFLEETREPVPDGDEEGDDP</sequence>
<keyword evidence="4 7" id="KW-0812">Transmembrane</keyword>
<evidence type="ECO:0000256" key="8">
    <source>
        <dbReference type="SAM" id="SignalP"/>
    </source>
</evidence>
<feature type="transmembrane region" description="Helical" evidence="7">
    <location>
        <begin position="219"/>
        <end position="240"/>
    </location>
</feature>
<evidence type="ECO:0000256" key="5">
    <source>
        <dbReference type="ARBA" id="ARBA00022989"/>
    </source>
</evidence>
<comment type="similarity">
    <text evidence="2">Belongs to the CPA3 antiporters (TC 2.A.63) subunit B family.</text>
</comment>
<dbReference type="PANTHER" id="PTHR33932:SF4">
    <property type="entry name" value="NA(+)_H(+) ANTIPORTER SUBUNIT B"/>
    <property type="match status" value="1"/>
</dbReference>
<feature type="domain" description="Na+/H+ antiporter MnhB subunit-related protein" evidence="9">
    <location>
        <begin position="115"/>
        <end position="233"/>
    </location>
</feature>
<accession>A0ABT1W6P4</accession>
<evidence type="ECO:0000256" key="3">
    <source>
        <dbReference type="ARBA" id="ARBA00022475"/>
    </source>
</evidence>
<dbReference type="InterPro" id="IPR050622">
    <property type="entry name" value="CPA3_antiporter_subunitB"/>
</dbReference>
<feature type="chain" id="PRO_5047529533" evidence="8">
    <location>
        <begin position="27"/>
        <end position="257"/>
    </location>
</feature>
<dbReference type="Proteomes" id="UP001524587">
    <property type="component" value="Unassembled WGS sequence"/>
</dbReference>
<evidence type="ECO:0000256" key="1">
    <source>
        <dbReference type="ARBA" id="ARBA00004651"/>
    </source>
</evidence>
<comment type="caution">
    <text evidence="10">The sequence shown here is derived from an EMBL/GenBank/DDBJ whole genome shotgun (WGS) entry which is preliminary data.</text>
</comment>
<keyword evidence="5 7" id="KW-1133">Transmembrane helix</keyword>
<evidence type="ECO:0000259" key="9">
    <source>
        <dbReference type="Pfam" id="PF04039"/>
    </source>
</evidence>
<feature type="transmembrane region" description="Helical" evidence="7">
    <location>
        <begin position="114"/>
        <end position="132"/>
    </location>
</feature>
<evidence type="ECO:0000256" key="2">
    <source>
        <dbReference type="ARBA" id="ARBA00009425"/>
    </source>
</evidence>
<dbReference type="InterPro" id="IPR007182">
    <property type="entry name" value="MnhB"/>
</dbReference>
<dbReference type="EMBL" id="JAMSKV010000004">
    <property type="protein sequence ID" value="MCQ8278085.1"/>
    <property type="molecule type" value="Genomic_DNA"/>
</dbReference>
<gene>
    <name evidence="10" type="ORF">NFI95_06445</name>
</gene>
<evidence type="ECO:0000313" key="10">
    <source>
        <dbReference type="EMBL" id="MCQ8278085.1"/>
    </source>
</evidence>
<dbReference type="PANTHER" id="PTHR33932">
    <property type="entry name" value="NA(+)/H(+) ANTIPORTER SUBUNIT B"/>
    <property type="match status" value="1"/>
</dbReference>
<evidence type="ECO:0000313" key="11">
    <source>
        <dbReference type="Proteomes" id="UP001524587"/>
    </source>
</evidence>
<protein>
    <submittedName>
        <fullName evidence="10">Sodium:proton antiporter</fullName>
    </submittedName>
</protein>
<keyword evidence="8" id="KW-0732">Signal</keyword>
<dbReference type="RefSeq" id="WP_422863547.1">
    <property type="nucleotide sequence ID" value="NZ_JAMSKV010000004.1"/>
</dbReference>
<organism evidence="10 11">
    <name type="scientific">Endosaccharibacter trunci</name>
    <dbReference type="NCBI Taxonomy" id="2812733"/>
    <lineage>
        <taxon>Bacteria</taxon>
        <taxon>Pseudomonadati</taxon>
        <taxon>Pseudomonadota</taxon>
        <taxon>Alphaproteobacteria</taxon>
        <taxon>Acetobacterales</taxon>
        <taxon>Acetobacteraceae</taxon>
        <taxon>Endosaccharibacter</taxon>
    </lineage>
</organism>
<keyword evidence="6 7" id="KW-0472">Membrane</keyword>
<dbReference type="Pfam" id="PF04039">
    <property type="entry name" value="MnhB"/>
    <property type="match status" value="1"/>
</dbReference>
<feature type="transmembrane region" description="Helical" evidence="7">
    <location>
        <begin position="144"/>
        <end position="161"/>
    </location>
</feature>
<feature type="signal peptide" evidence="8">
    <location>
        <begin position="1"/>
        <end position="26"/>
    </location>
</feature>
<keyword evidence="11" id="KW-1185">Reference proteome</keyword>
<evidence type="ECO:0000256" key="7">
    <source>
        <dbReference type="SAM" id="Phobius"/>
    </source>
</evidence>
<name>A0ABT1W6P4_9PROT</name>
<keyword evidence="3" id="KW-1003">Cell membrane</keyword>